<reference evidence="1 2" key="1">
    <citation type="submission" date="2018-08" db="EMBL/GenBank/DDBJ databases">
        <title>Genomic Encyclopedia of Type Strains, Phase IV (KMG-IV): sequencing the most valuable type-strain genomes for metagenomic binning, comparative biology and taxonomic classification.</title>
        <authorList>
            <person name="Goeker M."/>
        </authorList>
    </citation>
    <scope>NUCLEOTIDE SEQUENCE [LARGE SCALE GENOMIC DNA]</scope>
    <source>
        <strain evidence="1 2">DSM 25527</strain>
    </source>
</reference>
<dbReference type="Proteomes" id="UP000266568">
    <property type="component" value="Unassembled WGS sequence"/>
</dbReference>
<dbReference type="OrthoDB" id="7475420at2"/>
<evidence type="ECO:0000313" key="1">
    <source>
        <dbReference type="EMBL" id="RIA46220.1"/>
    </source>
</evidence>
<keyword evidence="2" id="KW-1185">Reference proteome</keyword>
<proteinExistence type="predicted"/>
<dbReference type="AlphaFoldDB" id="A0A397P9I8"/>
<gene>
    <name evidence="1" type="ORF">DFR49_0753</name>
</gene>
<organism evidence="1 2">
    <name type="scientific">Hephaestia caeni</name>
    <dbReference type="NCBI Taxonomy" id="645617"/>
    <lineage>
        <taxon>Bacteria</taxon>
        <taxon>Pseudomonadati</taxon>
        <taxon>Pseudomonadota</taxon>
        <taxon>Alphaproteobacteria</taxon>
        <taxon>Sphingomonadales</taxon>
        <taxon>Sphingomonadaceae</taxon>
        <taxon>Hephaestia</taxon>
    </lineage>
</organism>
<sequence>MRLIDELAAQRLVYTYPATGTPSLIVIDIPWSLAGDGLALGHYYTVVAETPEELSEFDAFLVLDRPRLIEPDLLDRRPSRQDARAITFIEYAPDEPGWPWILLAQWPPAFASHVQGDPEMLARGAYTFEAFATRDELVAMALDTMATLGGIEVHLMLRATPPT</sequence>
<dbReference type="EMBL" id="QXDC01000002">
    <property type="protein sequence ID" value="RIA46220.1"/>
    <property type="molecule type" value="Genomic_DNA"/>
</dbReference>
<accession>A0A397P9I8</accession>
<protein>
    <submittedName>
        <fullName evidence="1">Uncharacterized protein</fullName>
    </submittedName>
</protein>
<evidence type="ECO:0000313" key="2">
    <source>
        <dbReference type="Proteomes" id="UP000266568"/>
    </source>
</evidence>
<dbReference type="RefSeq" id="WP_119034464.1">
    <property type="nucleotide sequence ID" value="NZ_QXDC01000002.1"/>
</dbReference>
<comment type="caution">
    <text evidence="1">The sequence shown here is derived from an EMBL/GenBank/DDBJ whole genome shotgun (WGS) entry which is preliminary data.</text>
</comment>
<name>A0A397P9I8_9SPHN</name>